<dbReference type="SUPFAM" id="SSF53300">
    <property type="entry name" value="vWA-like"/>
    <property type="match status" value="1"/>
</dbReference>
<evidence type="ECO:0000259" key="3">
    <source>
        <dbReference type="Pfam" id="PF13519"/>
    </source>
</evidence>
<dbReference type="InterPro" id="IPR029062">
    <property type="entry name" value="Class_I_gatase-like"/>
</dbReference>
<feature type="domain" description="VWFA" evidence="3">
    <location>
        <begin position="97"/>
        <end position="191"/>
    </location>
</feature>
<keyword evidence="1" id="KW-1133">Transmembrane helix</keyword>
<dbReference type="NCBIfam" id="TIGR02226">
    <property type="entry name" value="two_anch"/>
    <property type="match status" value="1"/>
</dbReference>
<feature type="domain" description="DUF7408" evidence="5">
    <location>
        <begin position="319"/>
        <end position="498"/>
    </location>
</feature>
<protein>
    <recommendedName>
        <fullName evidence="7">VWFA domain-containing protein</fullName>
    </recommendedName>
</protein>
<reference evidence="6" key="1">
    <citation type="submission" date="2020-06" db="EMBL/GenBank/DDBJ databases">
        <title>Unique genomic features of the anaerobic methanotrophic archaea.</title>
        <authorList>
            <person name="Chadwick G.L."/>
            <person name="Skennerton C.T."/>
            <person name="Laso-Perez R."/>
            <person name="Leu A.O."/>
            <person name="Speth D.R."/>
            <person name="Yu H."/>
            <person name="Morgan-Lang C."/>
            <person name="Hatzenpichler R."/>
            <person name="Goudeau D."/>
            <person name="Malmstrom R."/>
            <person name="Brazelton W.J."/>
            <person name="Woyke T."/>
            <person name="Hallam S.J."/>
            <person name="Tyson G.W."/>
            <person name="Wegener G."/>
            <person name="Boetius A."/>
            <person name="Orphan V."/>
        </authorList>
    </citation>
    <scope>NUCLEOTIDE SEQUENCE</scope>
</reference>
<dbReference type="PANTHER" id="PTHR37464">
    <property type="entry name" value="BLL2463 PROTEIN"/>
    <property type="match status" value="1"/>
</dbReference>
<organism evidence="6">
    <name type="scientific">Candidatus Methanogaster sp. ANME-2c ERB4</name>
    <dbReference type="NCBI Taxonomy" id="2759911"/>
    <lineage>
        <taxon>Archaea</taxon>
        <taxon>Methanobacteriati</taxon>
        <taxon>Methanobacteriota</taxon>
        <taxon>Stenosarchaea group</taxon>
        <taxon>Methanomicrobia</taxon>
        <taxon>Methanosarcinales</taxon>
        <taxon>ANME-2 cluster</taxon>
        <taxon>Candidatus Methanogasteraceae</taxon>
        <taxon>Candidatus Methanogaster</taxon>
    </lineage>
</organism>
<dbReference type="Pfam" id="PF07584">
    <property type="entry name" value="BatA"/>
    <property type="match status" value="1"/>
</dbReference>
<dbReference type="InterPro" id="IPR036465">
    <property type="entry name" value="vWFA_dom_sf"/>
</dbReference>
<dbReference type="InterPro" id="IPR055829">
    <property type="entry name" value="DUF7406"/>
</dbReference>
<dbReference type="InterPro" id="IPR055831">
    <property type="entry name" value="DUF7408"/>
</dbReference>
<dbReference type="InterPro" id="IPR024163">
    <property type="entry name" value="Aerotolerance_reg_N"/>
</dbReference>
<name>A0A7G9YIM0_9EURY</name>
<gene>
    <name evidence="6" type="ORF">DJFEGNLO_00008</name>
</gene>
<evidence type="ECO:0000259" key="4">
    <source>
        <dbReference type="Pfam" id="PF24155"/>
    </source>
</evidence>
<dbReference type="Pfam" id="PF13519">
    <property type="entry name" value="VWA_2"/>
    <property type="match status" value="1"/>
</dbReference>
<dbReference type="EMBL" id="MT631280">
    <property type="protein sequence ID" value="QNO47854.1"/>
    <property type="molecule type" value="Genomic_DNA"/>
</dbReference>
<dbReference type="SUPFAM" id="SSF52317">
    <property type="entry name" value="Class I glutamine amidotransferase-like"/>
    <property type="match status" value="1"/>
</dbReference>
<evidence type="ECO:0000259" key="5">
    <source>
        <dbReference type="Pfam" id="PF24157"/>
    </source>
</evidence>
<evidence type="ECO:0000256" key="1">
    <source>
        <dbReference type="SAM" id="Phobius"/>
    </source>
</evidence>
<feature type="domain" description="Aerotolerance regulator N-terminal" evidence="2">
    <location>
        <begin position="6"/>
        <end position="84"/>
    </location>
</feature>
<feature type="transmembrane region" description="Helical" evidence="1">
    <location>
        <begin position="12"/>
        <end position="29"/>
    </location>
</feature>
<dbReference type="Gene3D" id="3.40.50.880">
    <property type="match status" value="1"/>
</dbReference>
<dbReference type="Pfam" id="PF24157">
    <property type="entry name" value="DUF7408"/>
    <property type="match status" value="1"/>
</dbReference>
<evidence type="ECO:0000259" key="2">
    <source>
        <dbReference type="Pfam" id="PF07584"/>
    </source>
</evidence>
<evidence type="ECO:0000313" key="6">
    <source>
        <dbReference type="EMBL" id="QNO47854.1"/>
    </source>
</evidence>
<dbReference type="Gene3D" id="3.40.50.410">
    <property type="entry name" value="von Willebrand factor, type A domain"/>
    <property type="match status" value="1"/>
</dbReference>
<dbReference type="Pfam" id="PF24155">
    <property type="entry name" value="DUF7406"/>
    <property type="match status" value="1"/>
</dbReference>
<keyword evidence="1" id="KW-0812">Transmembrane</keyword>
<feature type="transmembrane region" description="Helical" evidence="1">
    <location>
        <begin position="66"/>
        <end position="86"/>
    </location>
</feature>
<proteinExistence type="predicted"/>
<dbReference type="PANTHER" id="PTHR37464:SF1">
    <property type="entry name" value="BLL2463 PROTEIN"/>
    <property type="match status" value="1"/>
</dbReference>
<feature type="domain" description="DUF7406" evidence="4">
    <location>
        <begin position="509"/>
        <end position="557"/>
    </location>
</feature>
<dbReference type="AlphaFoldDB" id="A0A7G9YIM0"/>
<keyword evidence="1" id="KW-0472">Membrane</keyword>
<evidence type="ECO:0008006" key="7">
    <source>
        <dbReference type="Google" id="ProtNLM"/>
    </source>
</evidence>
<feature type="transmembrane region" description="Helical" evidence="1">
    <location>
        <begin position="592"/>
        <end position="611"/>
    </location>
</feature>
<sequence length="617" mass="67301">MGGIGTAFANPLALLGFLSLIPIVILYLIKPKPRDIKIPSLMFILDAERKKHRYETMLRKIIRDPLMLMQLLFLILLTLAMAAPFYTANEIVRADHTVIIIDASASMQAENPSRFDRAKDAAEKFVSGRTSIIMAKNIPVVVLQRGGRSGAKDALNRIAPGATTASIGDAIILATNMIEDEKGAIVVISDFSNTDSDSIAASKMLANADGIDVTYKQVGNDAGNIGITYGKLARKGDSYEYICNIKNYLDDKKTVPIEIFRNGKKTLTDSVTVPAHSSELFALTDVEPGATIVSLKQKDSLKIDDRAYIAIPVVAKRKILIVSETKNPPAKIALNSLPDTECSIVKPPVLPSFDDYDLVVIGDITTNSLLPGTFNDLASFVQSGGSLVILASSDLADIETEGLLPVQISGKAGAATLETSMPTEFTKDIAFEDVSAIMHLRSEPADGAIVTVIADDNSPMLAYQKHGSGTVFYSGFGEGDSTWNDFHTRVDYPIFWRQIVDWMSGVRGIEEYNIRTGRMLPLGGMQKVKTPSDTVETDNLLFDEVGGYRIGDDDLAANLYDPLESDLSIHPMSEGARTLTPDIVKAEVEKELWTYLIILVMFIAGFELYYLRARGEL</sequence>
<dbReference type="InterPro" id="IPR011933">
    <property type="entry name" value="Double_TM_dom"/>
</dbReference>
<dbReference type="InterPro" id="IPR002035">
    <property type="entry name" value="VWF_A"/>
</dbReference>
<accession>A0A7G9YIM0</accession>